<dbReference type="PANTHER" id="PTHR11552">
    <property type="entry name" value="GLUCOSE-METHANOL-CHOLINE GMC OXIDOREDUCTASE"/>
    <property type="match status" value="1"/>
</dbReference>
<dbReference type="EMBL" id="CAOJ01011102">
    <property type="protein sequence ID" value="CCO33181.1"/>
    <property type="molecule type" value="Genomic_DNA"/>
</dbReference>
<dbReference type="GO" id="GO:0016614">
    <property type="term" value="F:oxidoreductase activity, acting on CH-OH group of donors"/>
    <property type="evidence" value="ECO:0007669"/>
    <property type="project" value="InterPro"/>
</dbReference>
<protein>
    <submittedName>
        <fullName evidence="5">Choline dehydrogenase Short=CDH</fullName>
    </submittedName>
</protein>
<evidence type="ECO:0000313" key="5">
    <source>
        <dbReference type="EMBL" id="CCO33181.1"/>
    </source>
</evidence>
<dbReference type="SUPFAM" id="SSF54373">
    <property type="entry name" value="FAD-linked reductases, C-terminal domain"/>
    <property type="match status" value="1"/>
</dbReference>
<sequence>MTREGLKLARKLGQTQPLNGSIIEEVSPGASVQTDPEWDAWLKDRIQTEYHPSCTMSMLPEEQAGVVDADLRMYGTSNVRVVDSSIYPIQFAAHLMAPTYGMAEQAASIIRAQYNGVPPPASIVPTSTSSPTQTTTPGNGSGNGNSSNGALELKSNVVWVALCVMAGLLMVA</sequence>
<dbReference type="Gene3D" id="3.30.410.40">
    <property type="match status" value="1"/>
</dbReference>
<comment type="similarity">
    <text evidence="2">Belongs to the GMC oxidoreductase family.</text>
</comment>
<comment type="cofactor">
    <cofactor evidence="1">
        <name>FAD</name>
        <dbReference type="ChEBI" id="CHEBI:57692"/>
    </cofactor>
</comment>
<evidence type="ECO:0000256" key="3">
    <source>
        <dbReference type="SAM" id="MobiDB-lite"/>
    </source>
</evidence>
<dbReference type="Pfam" id="PF05199">
    <property type="entry name" value="GMC_oxred_C"/>
    <property type="match status" value="1"/>
</dbReference>
<feature type="compositionally biased region" description="Low complexity" evidence="3">
    <location>
        <begin position="125"/>
        <end position="147"/>
    </location>
</feature>
<evidence type="ECO:0000256" key="2">
    <source>
        <dbReference type="ARBA" id="ARBA00010790"/>
    </source>
</evidence>
<dbReference type="InterPro" id="IPR007867">
    <property type="entry name" value="GMC_OxRtase_C"/>
</dbReference>
<feature type="domain" description="Glucose-methanol-choline oxidoreductase C-terminal" evidence="4">
    <location>
        <begin position="2"/>
        <end position="103"/>
    </location>
</feature>
<dbReference type="Proteomes" id="UP000012065">
    <property type="component" value="Unassembled WGS sequence"/>
</dbReference>
<dbReference type="PANTHER" id="PTHR11552:SF218">
    <property type="entry name" value="GLUCOSE-METHANOL-CHOLINE OXIDOREDUCTASE N-TERMINAL DOMAIN-CONTAINING PROTEIN"/>
    <property type="match status" value="1"/>
</dbReference>
<name>M5C150_THACB</name>
<dbReference type="InterPro" id="IPR012132">
    <property type="entry name" value="GMC_OxRdtase"/>
</dbReference>
<dbReference type="GO" id="GO:0050660">
    <property type="term" value="F:flavin adenine dinucleotide binding"/>
    <property type="evidence" value="ECO:0007669"/>
    <property type="project" value="InterPro"/>
</dbReference>
<feature type="region of interest" description="Disordered" evidence="3">
    <location>
        <begin position="120"/>
        <end position="147"/>
    </location>
</feature>
<evidence type="ECO:0000259" key="4">
    <source>
        <dbReference type="Pfam" id="PF05199"/>
    </source>
</evidence>
<reference evidence="5 6" key="1">
    <citation type="journal article" date="2013" name="J. Biotechnol.">
        <title>Establishment and interpretation of the genome sequence of the phytopathogenic fungus Rhizoctonia solani AG1-IB isolate 7/3/14.</title>
        <authorList>
            <person name="Wibberg D.W."/>
            <person name="Jelonek L.J."/>
            <person name="Rupp O.R."/>
            <person name="Hennig M.H."/>
            <person name="Eikmeyer F.E."/>
            <person name="Goesmann A.G."/>
            <person name="Hartmann A.H."/>
            <person name="Borriss R.B."/>
            <person name="Grosch R.G."/>
            <person name="Puehler A.P."/>
            <person name="Schlueter A.S."/>
        </authorList>
    </citation>
    <scope>NUCLEOTIDE SEQUENCE [LARGE SCALE GENOMIC DNA]</scope>
    <source>
        <strain evidence="6">AG1-IB / isolate 7/3/14</strain>
    </source>
</reference>
<evidence type="ECO:0000256" key="1">
    <source>
        <dbReference type="ARBA" id="ARBA00001974"/>
    </source>
</evidence>
<accession>M5C150</accession>
<evidence type="ECO:0000313" key="6">
    <source>
        <dbReference type="Proteomes" id="UP000012065"/>
    </source>
</evidence>
<dbReference type="Gene3D" id="3.50.50.60">
    <property type="entry name" value="FAD/NAD(P)-binding domain"/>
    <property type="match status" value="1"/>
</dbReference>
<proteinExistence type="inferred from homology"/>
<gene>
    <name evidence="5" type="ORF">BN14_07253</name>
</gene>
<dbReference type="HOGENOM" id="CLU_1556340_0_0_1"/>
<comment type="caution">
    <text evidence="5">The sequence shown here is derived from an EMBL/GenBank/DDBJ whole genome shotgun (WGS) entry which is preliminary data.</text>
</comment>
<dbReference type="InterPro" id="IPR036188">
    <property type="entry name" value="FAD/NAD-bd_sf"/>
</dbReference>
<dbReference type="SUPFAM" id="SSF51905">
    <property type="entry name" value="FAD/NAD(P)-binding domain"/>
    <property type="match status" value="1"/>
</dbReference>
<dbReference type="AlphaFoldDB" id="M5C150"/>
<organism evidence="5 6">
    <name type="scientific">Thanatephorus cucumeris (strain AG1-IB / isolate 7/3/14)</name>
    <name type="common">Lettuce bottom rot fungus</name>
    <name type="synonym">Rhizoctonia solani</name>
    <dbReference type="NCBI Taxonomy" id="1108050"/>
    <lineage>
        <taxon>Eukaryota</taxon>
        <taxon>Fungi</taxon>
        <taxon>Dikarya</taxon>
        <taxon>Basidiomycota</taxon>
        <taxon>Agaricomycotina</taxon>
        <taxon>Agaricomycetes</taxon>
        <taxon>Cantharellales</taxon>
        <taxon>Ceratobasidiaceae</taxon>
        <taxon>Rhizoctonia</taxon>
        <taxon>Rhizoctonia solani AG-1</taxon>
    </lineage>
</organism>